<dbReference type="AlphaFoldDB" id="A0A099KYV7"/>
<dbReference type="SUPFAM" id="SSF56935">
    <property type="entry name" value="Porins"/>
    <property type="match status" value="1"/>
</dbReference>
<evidence type="ECO:0000313" key="2">
    <source>
        <dbReference type="Proteomes" id="UP000029868"/>
    </source>
</evidence>
<dbReference type="Pfam" id="PF12094">
    <property type="entry name" value="DUF3570"/>
    <property type="match status" value="1"/>
</dbReference>
<reference evidence="1 2" key="1">
    <citation type="submission" date="2014-08" db="EMBL/GenBank/DDBJ databases">
        <title>Genomic and Phenotypic Diversity of Colwellia psychrerythraea strains from Disparate Marine Basins.</title>
        <authorList>
            <person name="Techtmann S.M."/>
            <person name="Stelling S.C."/>
            <person name="Utturkar S.M."/>
            <person name="Alshibli N."/>
            <person name="Harris A."/>
            <person name="Brown S.D."/>
            <person name="Hazen T.C."/>
        </authorList>
    </citation>
    <scope>NUCLEOTIDE SEQUENCE [LARGE SCALE GENOMIC DNA]</scope>
    <source>
        <strain evidence="1 2">GAB14E</strain>
    </source>
</reference>
<dbReference type="Proteomes" id="UP000029868">
    <property type="component" value="Unassembled WGS sequence"/>
</dbReference>
<dbReference type="EMBL" id="JQEC01000016">
    <property type="protein sequence ID" value="KGJ95012.1"/>
    <property type="molecule type" value="Genomic_DNA"/>
</dbReference>
<gene>
    <name evidence="1" type="ORF">GAB14E_2246</name>
</gene>
<evidence type="ECO:0000313" key="1">
    <source>
        <dbReference type="EMBL" id="KGJ95012.1"/>
    </source>
</evidence>
<sequence length="394" mass="44849">MLRVLAGADVAVISIRSVLFSFVIALLVICITSEESQAAVLQPDRIDVLYHSYDGGGMKIDGPAILLRKKTSETFAVSAYYYVDSISSASVDVMSTASPYTEKRKEAQLGLEYLHEKTLMDISVRQSAESDYLAKSINLNISQDTFGDLTNLSLGLAYSDNEVKRNGDEFFNEQSQQYRLRAGISQILTRNLSMNLNFEAVADEGYLNNPYRSVRYIDNTQPSGVGYQSEVYPNTRNSFASKISASYYLPYRAALFVHYRYFSDSWQIDATDVEVSYRHPIADVFEIELKVRHYQQTQASFYSDLFAYQDAQNYLARDKELSEFDDLTVGVGFTYFVPQKYSFGDLRSEASLQWDYIKFDYKNFRDPTAGDVVGTEPLYGFSANVIRIFYSLYF</sequence>
<evidence type="ECO:0008006" key="3">
    <source>
        <dbReference type="Google" id="ProtNLM"/>
    </source>
</evidence>
<protein>
    <recommendedName>
        <fullName evidence="3">DUF3570 domain-containing protein</fullName>
    </recommendedName>
</protein>
<organism evidence="1 2">
    <name type="scientific">Colwellia psychrerythraea</name>
    <name type="common">Vibrio psychroerythus</name>
    <dbReference type="NCBI Taxonomy" id="28229"/>
    <lineage>
        <taxon>Bacteria</taxon>
        <taxon>Pseudomonadati</taxon>
        <taxon>Pseudomonadota</taxon>
        <taxon>Gammaproteobacteria</taxon>
        <taxon>Alteromonadales</taxon>
        <taxon>Colwelliaceae</taxon>
        <taxon>Colwellia</taxon>
    </lineage>
</organism>
<proteinExistence type="predicted"/>
<dbReference type="InterPro" id="IPR021953">
    <property type="entry name" value="DUF3570"/>
</dbReference>
<name>A0A099KYV7_COLPS</name>
<dbReference type="PATRIC" id="fig|28229.3.peg.1867"/>
<accession>A0A099KYV7</accession>
<comment type="caution">
    <text evidence="1">The sequence shown here is derived from an EMBL/GenBank/DDBJ whole genome shotgun (WGS) entry which is preliminary data.</text>
</comment>